<keyword evidence="5 11" id="KW-0812">Transmembrane</keyword>
<dbReference type="AlphaFoldDB" id="A0A0B6SCG2"/>
<evidence type="ECO:0000256" key="2">
    <source>
        <dbReference type="ARBA" id="ARBA00010358"/>
    </source>
</evidence>
<organism evidence="12 13">
    <name type="scientific">Burkholderia plantarii</name>
    <dbReference type="NCBI Taxonomy" id="41899"/>
    <lineage>
        <taxon>Bacteria</taxon>
        <taxon>Pseudomonadati</taxon>
        <taxon>Pseudomonadota</taxon>
        <taxon>Betaproteobacteria</taxon>
        <taxon>Burkholderiales</taxon>
        <taxon>Burkholderiaceae</taxon>
        <taxon>Burkholderia</taxon>
    </lineage>
</organism>
<gene>
    <name evidence="12" type="primary">lipB</name>
    <name evidence="11" type="synonym">lifO</name>
    <name evidence="12" type="ORF">BGL_2c18650</name>
</gene>
<keyword evidence="6 11" id="KW-0442">Lipid degradation</keyword>
<dbReference type="PROSITE" id="PS51257">
    <property type="entry name" value="PROKAR_LIPOPROTEIN"/>
    <property type="match status" value="1"/>
</dbReference>
<evidence type="ECO:0000256" key="6">
    <source>
        <dbReference type="ARBA" id="ARBA00022963"/>
    </source>
</evidence>
<dbReference type="SMR" id="A0A0B6SCG2"/>
<dbReference type="InterPro" id="IPR004961">
    <property type="entry name" value="Lipase_chaperone"/>
</dbReference>
<dbReference type="HAMAP" id="MF_00790">
    <property type="entry name" value="Lipase_chap"/>
    <property type="match status" value="1"/>
</dbReference>
<keyword evidence="9 11" id="KW-0472">Membrane</keyword>
<evidence type="ECO:0000256" key="10">
    <source>
        <dbReference type="ARBA" id="ARBA00023186"/>
    </source>
</evidence>
<evidence type="ECO:0000256" key="4">
    <source>
        <dbReference type="ARBA" id="ARBA00022519"/>
    </source>
</evidence>
<dbReference type="GO" id="GO:0016042">
    <property type="term" value="P:lipid catabolic process"/>
    <property type="evidence" value="ECO:0007669"/>
    <property type="project" value="UniProtKB-UniRule"/>
</dbReference>
<dbReference type="Proteomes" id="UP000031838">
    <property type="component" value="Chromosome 2"/>
</dbReference>
<dbReference type="NCBIfam" id="NF002333">
    <property type="entry name" value="PRK01294.1-1"/>
    <property type="match status" value="1"/>
</dbReference>
<evidence type="ECO:0000313" key="13">
    <source>
        <dbReference type="Proteomes" id="UP000031838"/>
    </source>
</evidence>
<comment type="subcellular location">
    <subcellularLocation>
        <location evidence="1">Cell inner membrane</location>
        <topology evidence="1">Single-pass membrane protein</topology>
        <orientation evidence="1">Periplasmic side</orientation>
    </subcellularLocation>
</comment>
<evidence type="ECO:0000256" key="1">
    <source>
        <dbReference type="ARBA" id="ARBA00004383"/>
    </source>
</evidence>
<dbReference type="HOGENOM" id="CLU_064928_1_0_4"/>
<keyword evidence="13" id="KW-1185">Reference proteome</keyword>
<proteinExistence type="inferred from homology"/>
<evidence type="ECO:0000256" key="8">
    <source>
        <dbReference type="ARBA" id="ARBA00023098"/>
    </source>
</evidence>
<comment type="function">
    <text evidence="11">May be involved in the folding of the extracellular lipase during its passage through the periplasm.</text>
</comment>
<reference evidence="13" key="1">
    <citation type="submission" date="2011-03" db="EMBL/GenBank/DDBJ databases">
        <authorList>
            <person name="Voget S."/>
            <person name="Streit W.R."/>
            <person name="Jaeger K.E."/>
            <person name="Daniel R."/>
        </authorList>
    </citation>
    <scope>NUCLEOTIDE SEQUENCE [LARGE SCALE GENOMIC DNA]</scope>
    <source>
        <strain evidence="13">PG1</strain>
    </source>
</reference>
<keyword evidence="10 11" id="KW-0143">Chaperone</keyword>
<feature type="transmembrane region" description="Helical" evidence="11">
    <location>
        <begin position="21"/>
        <end position="40"/>
    </location>
</feature>
<sequence>MAQADRPARGGLAARPMRGASFALAGLVACAACAAVVLWLRPAAPSPAPAGAVAGGPAAGVPAAASGAAEAAMPLPAALPGALAGSHAPRLPLAAGGRLARTRAVREFFDYCLTAQGELTPAALDALVRREIAAQLDGSPAQAEALGVWRRYRAYFDALAQLPGDGAVLGDKLDPAAMQLALDQRAALADRTLGEWAEPFFGDEQRRQRHDLERIRIANDTTLSPEQKAARLAALDAQLTPDERAQQAALHAQQDAVTKIADLQKAGATPDQMRAQIAQTLGPEAAARAAQMQQDDEAWQTRYQAYAAERDRIAAQGLAPQDRDARIAQLRQQTFTAPGEAIRAASLDRGAGG</sequence>
<keyword evidence="7 11" id="KW-1133">Transmembrane helix</keyword>
<keyword evidence="4 11" id="KW-0997">Cell inner membrane</keyword>
<evidence type="ECO:0000256" key="7">
    <source>
        <dbReference type="ARBA" id="ARBA00022989"/>
    </source>
</evidence>
<dbReference type="KEGG" id="bgp:BGL_2c18650"/>
<dbReference type="GO" id="GO:0005886">
    <property type="term" value="C:plasma membrane"/>
    <property type="evidence" value="ECO:0007669"/>
    <property type="project" value="UniProtKB-SubCell"/>
</dbReference>
<evidence type="ECO:0000256" key="3">
    <source>
        <dbReference type="ARBA" id="ARBA00022475"/>
    </source>
</evidence>
<dbReference type="EMBL" id="CP002581">
    <property type="protein sequence ID" value="AJK49931.1"/>
    <property type="molecule type" value="Genomic_DNA"/>
</dbReference>
<dbReference type="GO" id="GO:0006457">
    <property type="term" value="P:protein folding"/>
    <property type="evidence" value="ECO:0007669"/>
    <property type="project" value="UniProtKB-UniRule"/>
</dbReference>
<comment type="similarity">
    <text evidence="2 11">Belongs to the lipase chaperone family.</text>
</comment>
<evidence type="ECO:0000256" key="5">
    <source>
        <dbReference type="ARBA" id="ARBA00022692"/>
    </source>
</evidence>
<evidence type="ECO:0000256" key="11">
    <source>
        <dbReference type="HAMAP-Rule" id="MF_00790"/>
    </source>
</evidence>
<dbReference type="Pfam" id="PF03280">
    <property type="entry name" value="Lipase_chap"/>
    <property type="match status" value="1"/>
</dbReference>
<evidence type="ECO:0000256" key="9">
    <source>
        <dbReference type="ARBA" id="ARBA00023136"/>
    </source>
</evidence>
<name>A0A0B6SCG2_BURPL</name>
<dbReference type="SUPFAM" id="SSF158855">
    <property type="entry name" value="Lipase chaperone-like"/>
    <property type="match status" value="1"/>
</dbReference>
<evidence type="ECO:0000313" key="12">
    <source>
        <dbReference type="EMBL" id="AJK49931.1"/>
    </source>
</evidence>
<accession>A0A0B6SCG2</accession>
<keyword evidence="3 11" id="KW-1003">Cell membrane</keyword>
<keyword evidence="8 11" id="KW-0443">Lipid metabolism</keyword>
<protein>
    <recommendedName>
        <fullName evidence="11">Lipase chaperone</fullName>
    </recommendedName>
    <alternativeName>
        <fullName evidence="11">Lipase activator protein</fullName>
    </alternativeName>
    <alternativeName>
        <fullName evidence="11">Lipase foldase</fullName>
    </alternativeName>
    <alternativeName>
        <fullName evidence="11">Lipase helper protein</fullName>
    </alternativeName>
    <alternativeName>
        <fullName evidence="11">Lipase modulator</fullName>
    </alternativeName>
</protein>
<dbReference type="RefSeq" id="WP_042628288.1">
    <property type="nucleotide sequence ID" value="NZ_CP002581.1"/>
</dbReference>
<reference evidence="12 13" key="2">
    <citation type="journal article" date="2016" name="Appl. Microbiol. Biotechnol.">
        <title>Mutations improving production and secretion of extracellular lipase by Burkholderia glumae PG1.</title>
        <authorList>
            <person name="Knapp A."/>
            <person name="Voget S."/>
            <person name="Gao R."/>
            <person name="Zaburannyi N."/>
            <person name="Krysciak D."/>
            <person name="Breuer M."/>
            <person name="Hauer B."/>
            <person name="Streit W.R."/>
            <person name="Muller R."/>
            <person name="Daniel R."/>
            <person name="Jaeger K.E."/>
        </authorList>
    </citation>
    <scope>NUCLEOTIDE SEQUENCE [LARGE SCALE GENOMIC DNA]</scope>
    <source>
        <strain evidence="12 13">PG1</strain>
    </source>
</reference>
<dbReference type="GO" id="GO:0051082">
    <property type="term" value="F:unfolded protein binding"/>
    <property type="evidence" value="ECO:0007669"/>
    <property type="project" value="UniProtKB-UniRule"/>
</dbReference>